<evidence type="ECO:0000259" key="2">
    <source>
        <dbReference type="Pfam" id="PF04773"/>
    </source>
</evidence>
<keyword evidence="1" id="KW-0812">Transmembrane</keyword>
<dbReference type="PANTHER" id="PTHR30273:SF2">
    <property type="entry name" value="PROTEIN FECR"/>
    <property type="match status" value="1"/>
</dbReference>
<dbReference type="InterPro" id="IPR012373">
    <property type="entry name" value="Ferrdict_sens_TM"/>
</dbReference>
<feature type="domain" description="FecR protein" evidence="2">
    <location>
        <begin position="104"/>
        <end position="196"/>
    </location>
</feature>
<dbReference type="PIRSF" id="PIRSF018266">
    <property type="entry name" value="FecR"/>
    <property type="match status" value="1"/>
</dbReference>
<sequence length="306" mass="34462">MDNKHIDKDQILAQWLNGELTTKEAKTHLAPEEFSKYQQIISEVGQWVPAHDQQVFDPQEILKSKKEAKVVRMSIWQYASIAAAILLALFVGPILYQSLTTVSHETAFGEMKTISLPDGSSSIMLSANSKVSWKKSHWRKGKRLLTLSGKAYIDVPQKGAFDVITEAGTVSVLGTRFVVHQIDEVLHAQCYEGRVRASNPKGKSIEISQGESSLFFNGKWSPKELFDLDFPEWIKDHISFTNTPIKLVLDELHANYGLTIKVGQVNLARRFTGSIPKDDLDQSLKIIFPTLGIDYRLEDNTLYLSE</sequence>
<dbReference type="Pfam" id="PF04773">
    <property type="entry name" value="FecR"/>
    <property type="match status" value="1"/>
</dbReference>
<keyword evidence="1" id="KW-0472">Membrane</keyword>
<evidence type="ECO:0000313" key="5">
    <source>
        <dbReference type="Proteomes" id="UP001062165"/>
    </source>
</evidence>
<feature type="transmembrane region" description="Helical" evidence="1">
    <location>
        <begin position="75"/>
        <end position="96"/>
    </location>
</feature>
<dbReference type="Gene3D" id="2.60.120.1440">
    <property type="match status" value="1"/>
</dbReference>
<dbReference type="InterPro" id="IPR032508">
    <property type="entry name" value="FecR_C"/>
</dbReference>
<proteinExistence type="predicted"/>
<evidence type="ECO:0000313" key="4">
    <source>
        <dbReference type="EMBL" id="UXX79538.1"/>
    </source>
</evidence>
<accession>A0ABY6D0B4</accession>
<reference evidence="4" key="1">
    <citation type="submission" date="2022-10" db="EMBL/GenBank/DDBJ databases">
        <title>Comparative genomics and taxonomic characterization of three novel marine species of genus Reichenbachiella exhibiting antioxidant and polysaccharide degradation activities.</title>
        <authorList>
            <person name="Muhammad N."/>
            <person name="Lee Y.-J."/>
            <person name="Ko J."/>
            <person name="Kim S.-G."/>
        </authorList>
    </citation>
    <scope>NUCLEOTIDE SEQUENCE</scope>
    <source>
        <strain evidence="4">Wsw4-B4</strain>
    </source>
</reference>
<dbReference type="PANTHER" id="PTHR30273">
    <property type="entry name" value="PERIPLASMIC SIGNAL SENSOR AND SIGMA FACTOR ACTIVATOR FECR-RELATED"/>
    <property type="match status" value="1"/>
</dbReference>
<dbReference type="Pfam" id="PF16344">
    <property type="entry name" value="FecR_C"/>
    <property type="match status" value="1"/>
</dbReference>
<keyword evidence="5" id="KW-1185">Reference proteome</keyword>
<dbReference type="InterPro" id="IPR006860">
    <property type="entry name" value="FecR"/>
</dbReference>
<feature type="domain" description="Protein FecR C-terminal" evidence="3">
    <location>
        <begin position="238"/>
        <end position="303"/>
    </location>
</feature>
<gene>
    <name evidence="4" type="ORF">N7E81_00235</name>
</gene>
<dbReference type="RefSeq" id="WP_263051269.1">
    <property type="nucleotide sequence ID" value="NZ_CP106735.1"/>
</dbReference>
<protein>
    <submittedName>
        <fullName evidence="4">FecR domain-containing protein</fullName>
    </submittedName>
</protein>
<dbReference type="Proteomes" id="UP001062165">
    <property type="component" value="Chromosome"/>
</dbReference>
<dbReference type="Gene3D" id="3.55.50.30">
    <property type="match status" value="1"/>
</dbReference>
<evidence type="ECO:0000256" key="1">
    <source>
        <dbReference type="SAM" id="Phobius"/>
    </source>
</evidence>
<keyword evidence="1" id="KW-1133">Transmembrane helix</keyword>
<organism evidence="4 5">
    <name type="scientific">Reichenbachiella carrageenanivorans</name>
    <dbReference type="NCBI Taxonomy" id="2979869"/>
    <lineage>
        <taxon>Bacteria</taxon>
        <taxon>Pseudomonadati</taxon>
        <taxon>Bacteroidota</taxon>
        <taxon>Cytophagia</taxon>
        <taxon>Cytophagales</taxon>
        <taxon>Reichenbachiellaceae</taxon>
        <taxon>Reichenbachiella</taxon>
    </lineage>
</organism>
<name>A0ABY6D0B4_9BACT</name>
<evidence type="ECO:0000259" key="3">
    <source>
        <dbReference type="Pfam" id="PF16344"/>
    </source>
</evidence>
<dbReference type="EMBL" id="CP106735">
    <property type="protein sequence ID" value="UXX79538.1"/>
    <property type="molecule type" value="Genomic_DNA"/>
</dbReference>